<evidence type="ECO:0000313" key="2">
    <source>
        <dbReference type="Proteomes" id="UP000824533"/>
    </source>
</evidence>
<comment type="caution">
    <text evidence="1">The sequence shown here is derived from an EMBL/GenBank/DDBJ whole genome shotgun (WGS) entry which is preliminary data.</text>
</comment>
<gene>
    <name evidence="1" type="ORF">K1T71_000745</name>
</gene>
<evidence type="ECO:0000313" key="1">
    <source>
        <dbReference type="EMBL" id="KAJ0184322.1"/>
    </source>
</evidence>
<proteinExistence type="predicted"/>
<organism evidence="1 2">
    <name type="scientific">Dendrolimus kikuchii</name>
    <dbReference type="NCBI Taxonomy" id="765133"/>
    <lineage>
        <taxon>Eukaryota</taxon>
        <taxon>Metazoa</taxon>
        <taxon>Ecdysozoa</taxon>
        <taxon>Arthropoda</taxon>
        <taxon>Hexapoda</taxon>
        <taxon>Insecta</taxon>
        <taxon>Pterygota</taxon>
        <taxon>Neoptera</taxon>
        <taxon>Endopterygota</taxon>
        <taxon>Lepidoptera</taxon>
        <taxon>Glossata</taxon>
        <taxon>Ditrysia</taxon>
        <taxon>Bombycoidea</taxon>
        <taxon>Lasiocampidae</taxon>
        <taxon>Dendrolimus</taxon>
    </lineage>
</organism>
<reference evidence="1 2" key="1">
    <citation type="journal article" date="2021" name="Front. Genet.">
        <title>Chromosome-Level Genome Assembly Reveals Significant Gene Expansion in the Toll and IMD Signaling Pathways of Dendrolimus kikuchii.</title>
        <authorList>
            <person name="Zhou J."/>
            <person name="Wu P."/>
            <person name="Xiong Z."/>
            <person name="Liu N."/>
            <person name="Zhao N."/>
            <person name="Ji M."/>
            <person name="Qiu Y."/>
            <person name="Yang B."/>
        </authorList>
    </citation>
    <scope>NUCLEOTIDE SEQUENCE [LARGE SCALE GENOMIC DNA]</scope>
    <source>
        <strain evidence="1">Ann1</strain>
    </source>
</reference>
<protein>
    <submittedName>
        <fullName evidence="1">Uncharacterized protein</fullName>
    </submittedName>
</protein>
<dbReference type="Proteomes" id="UP000824533">
    <property type="component" value="Linkage Group LG01"/>
</dbReference>
<dbReference type="EMBL" id="CM034387">
    <property type="protein sequence ID" value="KAJ0184322.1"/>
    <property type="molecule type" value="Genomic_DNA"/>
</dbReference>
<accession>A0ACC1DK91</accession>
<keyword evidence="2" id="KW-1185">Reference proteome</keyword>
<sequence>MRMKLSIFTLLAFAGCVFARTATRTQTVSPHITSLTDKDARTKASVHPAFANAGRQAGVEIWRIENFEPVPVAQKDYGTFYKGDSYIILKTTVDKRNNFSWDIHYWIGSESSQDESGAAAILTVGLDDKFGGAAVQHREVLGQESSQFTGYFSSPITYQNGGVGTGFNHVVTNAGAAKRMFQVKGKRNVRVRQKQVRCVRISLNGALLFVPTPQRNWREVMYVSKYKSVFKISYQSVDDNCFKIQLQDLPRTYIHTHIHDVYVLDTVSGSIYVWVGKQATEREKTEAMTKAQQIFSSKNYPSWVQNCINPNV</sequence>
<name>A0ACC1DK91_9NEOP</name>